<dbReference type="RefSeq" id="WP_097440569.1">
    <property type="nucleotide sequence ID" value="NZ_KZ300476.1"/>
</dbReference>
<dbReference type="PANTHER" id="PTHR22600">
    <property type="entry name" value="BETA-HEXOSAMINIDASE"/>
    <property type="match status" value="1"/>
</dbReference>
<keyword evidence="5" id="KW-0326">Glycosidase</keyword>
<dbReference type="InterPro" id="IPR029018">
    <property type="entry name" value="Hex-like_dom2"/>
</dbReference>
<dbReference type="PROSITE" id="PS51257">
    <property type="entry name" value="PROKAR_LIPOPROTEIN"/>
    <property type="match status" value="1"/>
</dbReference>
<feature type="domain" description="Glycoside hydrolase family 20 catalytic" evidence="7">
    <location>
        <begin position="149"/>
        <end position="356"/>
    </location>
</feature>
<keyword evidence="4 9" id="KW-0378">Hydrolase</keyword>
<dbReference type="SUPFAM" id="SSF51445">
    <property type="entry name" value="(Trans)glycosidases"/>
    <property type="match status" value="1"/>
</dbReference>
<dbReference type="OrthoDB" id="9763537at2"/>
<evidence type="ECO:0000259" key="7">
    <source>
        <dbReference type="Pfam" id="PF00728"/>
    </source>
</evidence>
<evidence type="ECO:0000313" key="9">
    <source>
        <dbReference type="EMBL" id="PCE64448.1"/>
    </source>
</evidence>
<evidence type="ECO:0000259" key="8">
    <source>
        <dbReference type="Pfam" id="PF02838"/>
    </source>
</evidence>
<dbReference type="GO" id="GO:0005975">
    <property type="term" value="P:carbohydrate metabolic process"/>
    <property type="evidence" value="ECO:0007669"/>
    <property type="project" value="InterPro"/>
</dbReference>
<dbReference type="Proteomes" id="UP000219559">
    <property type="component" value="Unassembled WGS sequence"/>
</dbReference>
<dbReference type="InterPro" id="IPR017853">
    <property type="entry name" value="GH"/>
</dbReference>
<protein>
    <recommendedName>
        <fullName evidence="3">beta-N-acetylhexosaminidase</fullName>
        <ecNumber evidence="3">3.2.1.52</ecNumber>
    </recommendedName>
</protein>
<comment type="catalytic activity">
    <reaction evidence="1">
        <text>Hydrolysis of terminal non-reducing N-acetyl-D-hexosamine residues in N-acetyl-beta-D-hexosaminides.</text>
        <dbReference type="EC" id="3.2.1.52"/>
    </reaction>
</comment>
<dbReference type="PRINTS" id="PR00738">
    <property type="entry name" value="GLHYDRLASE20"/>
</dbReference>
<evidence type="ECO:0000256" key="1">
    <source>
        <dbReference type="ARBA" id="ARBA00001231"/>
    </source>
</evidence>
<dbReference type="Pfam" id="PF02838">
    <property type="entry name" value="Glyco_hydro_20b"/>
    <property type="match status" value="1"/>
</dbReference>
<dbReference type="GO" id="GO:0004563">
    <property type="term" value="F:beta-N-acetylhexosaminidase activity"/>
    <property type="evidence" value="ECO:0007669"/>
    <property type="project" value="UniProtKB-EC"/>
</dbReference>
<dbReference type="InterPro" id="IPR015882">
    <property type="entry name" value="HEX_bac_N"/>
</dbReference>
<dbReference type="Pfam" id="PF00728">
    <property type="entry name" value="Glyco_hydro_20"/>
    <property type="match status" value="1"/>
</dbReference>
<reference evidence="9 10" key="1">
    <citation type="submission" date="2017-04" db="EMBL/GenBank/DDBJ databases">
        <title>A new member of the family Flavobacteriaceae isolated from ascidians.</title>
        <authorList>
            <person name="Chen L."/>
        </authorList>
    </citation>
    <scope>NUCLEOTIDE SEQUENCE [LARGE SCALE GENOMIC DNA]</scope>
    <source>
        <strain evidence="9 10">HQA918</strain>
    </source>
</reference>
<dbReference type="Gene3D" id="3.20.20.80">
    <property type="entry name" value="Glycosidases"/>
    <property type="match status" value="1"/>
</dbReference>
<sequence length="697" mass="78881">MQKATTVLGLVLTLILFSCTEAPKEMGDFNLLPLPQQFAVTGVSDLESDALTEAYSADGAELPILGKSLTALRAGSGSGAPIQYGVDESLDLPAQGYTLDITEDRITIKGKDTAGLFYAFRSLEQLVIDAQDQGVNLPICSISDFPALAYRAIQLDVKHHLETTEYYYDLIDKLATQKINGIIIEIEDKLKYVRQARVGSADALSIEEWRKISDYAKDRFIEISPLVQGLGHSSFVLKHDTYKVLRDDPESDWAYNPLNPETYKVQFDLYLDAMEAFPHGKYLHVGGDEVHTTGRNSGKSALELQLDWLSKVSAFAESHNRTPIFWDDMPLKQAGVYNAMFNKELTETQVDSIWAENEHKLLAFLDKFPKNCIYMRWNYSASEAVGNQKAMDWFRSKDLPVMGATAGQTRWVMMPQEESNWNNIRNFAVSSIESGLDGLLLTLWDDDSPHFELYMRGILGFSEYAWSGEKRDKDALKKAFRHRQYGNVAAADEYAFIDALEAPVAFWKNALLVGNSRNYISHSDDPKSRLIELPTGDGSWAESEAERLARAKSLKQVHDSLGVSLAALRQTAVRNSYNLEVYEQVYQVTGFTLDLLLTMEAYDLEQEVEKKNVLKKSLLDKRQEFKELRAQFEKVYAQTRKLNKPDDYILDQDGHHHLANQSRDFSWQFLADELFLESLETNLVKVAVPMDTEVVKP</sequence>
<comment type="similarity">
    <text evidence="2">Belongs to the glycosyl hydrolase 20 family.</text>
</comment>
<feature type="domain" description="Beta-hexosaminidase bacterial type N-terminal" evidence="8">
    <location>
        <begin position="35"/>
        <end position="144"/>
    </location>
</feature>
<dbReference type="GO" id="GO:0016020">
    <property type="term" value="C:membrane"/>
    <property type="evidence" value="ECO:0007669"/>
    <property type="project" value="TreeGrafter"/>
</dbReference>
<evidence type="ECO:0000313" key="10">
    <source>
        <dbReference type="Proteomes" id="UP000219559"/>
    </source>
</evidence>
<evidence type="ECO:0000256" key="5">
    <source>
        <dbReference type="ARBA" id="ARBA00023295"/>
    </source>
</evidence>
<evidence type="ECO:0000256" key="3">
    <source>
        <dbReference type="ARBA" id="ARBA00012663"/>
    </source>
</evidence>
<feature type="active site" description="Proton donor" evidence="6">
    <location>
        <position position="289"/>
    </location>
</feature>
<accession>A0A2A4G8Y8</accession>
<evidence type="ECO:0000256" key="6">
    <source>
        <dbReference type="PIRSR" id="PIRSR625705-1"/>
    </source>
</evidence>
<name>A0A2A4G8Y8_9FLAO</name>
<evidence type="ECO:0000256" key="2">
    <source>
        <dbReference type="ARBA" id="ARBA00006285"/>
    </source>
</evidence>
<comment type="caution">
    <text evidence="9">The sequence shown here is derived from an EMBL/GenBank/DDBJ whole genome shotgun (WGS) entry which is preliminary data.</text>
</comment>
<dbReference type="Gene3D" id="3.30.379.10">
    <property type="entry name" value="Chitobiase/beta-hexosaminidase domain 2-like"/>
    <property type="match status" value="1"/>
</dbReference>
<gene>
    <name evidence="9" type="ORF">B7P33_09170</name>
</gene>
<keyword evidence="10" id="KW-1185">Reference proteome</keyword>
<organism evidence="9 10">
    <name type="scientific">Sediminicola luteus</name>
    <dbReference type="NCBI Taxonomy" id="319238"/>
    <lineage>
        <taxon>Bacteria</taxon>
        <taxon>Pseudomonadati</taxon>
        <taxon>Bacteroidota</taxon>
        <taxon>Flavobacteriia</taxon>
        <taxon>Flavobacteriales</taxon>
        <taxon>Flavobacteriaceae</taxon>
        <taxon>Sediminicola</taxon>
    </lineage>
</organism>
<dbReference type="EC" id="3.2.1.52" evidence="3"/>
<dbReference type="InterPro" id="IPR015883">
    <property type="entry name" value="Glyco_hydro_20_cat"/>
</dbReference>
<dbReference type="EMBL" id="NBWU01000003">
    <property type="protein sequence ID" value="PCE64448.1"/>
    <property type="molecule type" value="Genomic_DNA"/>
</dbReference>
<dbReference type="SUPFAM" id="SSF55545">
    <property type="entry name" value="beta-N-acetylhexosaminidase-like domain"/>
    <property type="match status" value="1"/>
</dbReference>
<dbReference type="PANTHER" id="PTHR22600:SF57">
    <property type="entry name" value="BETA-N-ACETYLHEXOSAMINIDASE"/>
    <property type="match status" value="1"/>
</dbReference>
<evidence type="ECO:0000256" key="4">
    <source>
        <dbReference type="ARBA" id="ARBA00022801"/>
    </source>
</evidence>
<dbReference type="GO" id="GO:0030203">
    <property type="term" value="P:glycosaminoglycan metabolic process"/>
    <property type="evidence" value="ECO:0007669"/>
    <property type="project" value="TreeGrafter"/>
</dbReference>
<dbReference type="InterPro" id="IPR025705">
    <property type="entry name" value="Beta_hexosaminidase_sua/sub"/>
</dbReference>
<proteinExistence type="inferred from homology"/>
<dbReference type="AlphaFoldDB" id="A0A2A4G8Y8"/>